<dbReference type="Proteomes" id="UP000828941">
    <property type="component" value="Chromosome 4"/>
</dbReference>
<gene>
    <name evidence="1" type="ORF">L6164_009879</name>
</gene>
<evidence type="ECO:0000313" key="2">
    <source>
        <dbReference type="Proteomes" id="UP000828941"/>
    </source>
</evidence>
<organism evidence="1 2">
    <name type="scientific">Bauhinia variegata</name>
    <name type="common">Purple orchid tree</name>
    <name type="synonym">Phanera variegata</name>
    <dbReference type="NCBI Taxonomy" id="167791"/>
    <lineage>
        <taxon>Eukaryota</taxon>
        <taxon>Viridiplantae</taxon>
        <taxon>Streptophyta</taxon>
        <taxon>Embryophyta</taxon>
        <taxon>Tracheophyta</taxon>
        <taxon>Spermatophyta</taxon>
        <taxon>Magnoliopsida</taxon>
        <taxon>eudicotyledons</taxon>
        <taxon>Gunneridae</taxon>
        <taxon>Pentapetalae</taxon>
        <taxon>rosids</taxon>
        <taxon>fabids</taxon>
        <taxon>Fabales</taxon>
        <taxon>Fabaceae</taxon>
        <taxon>Cercidoideae</taxon>
        <taxon>Cercideae</taxon>
        <taxon>Bauhiniinae</taxon>
        <taxon>Bauhinia</taxon>
    </lineage>
</organism>
<dbReference type="EMBL" id="CM039429">
    <property type="protein sequence ID" value="KAI4349270.1"/>
    <property type="molecule type" value="Genomic_DNA"/>
</dbReference>
<reference evidence="1 2" key="1">
    <citation type="journal article" date="2022" name="DNA Res.">
        <title>Chromosomal-level genome assembly of the orchid tree Bauhinia variegata (Leguminosae; Cercidoideae) supports the allotetraploid origin hypothesis of Bauhinia.</title>
        <authorList>
            <person name="Zhong Y."/>
            <person name="Chen Y."/>
            <person name="Zheng D."/>
            <person name="Pang J."/>
            <person name="Liu Y."/>
            <person name="Luo S."/>
            <person name="Meng S."/>
            <person name="Qian L."/>
            <person name="Wei D."/>
            <person name="Dai S."/>
            <person name="Zhou R."/>
        </authorList>
    </citation>
    <scope>NUCLEOTIDE SEQUENCE [LARGE SCALE GENOMIC DNA]</scope>
    <source>
        <strain evidence="1">BV-YZ2020</strain>
    </source>
</reference>
<protein>
    <submittedName>
        <fullName evidence="1">Uncharacterized protein</fullName>
    </submittedName>
</protein>
<sequence length="476" mass="54050">MRTESGKISKSSWSKSVVKKWLNIKSGAEEFHSDYSVLGWTERRKSCSDQDRYVVVPDDFSEGWLAESRNGRKPSILEEEAAEPVNINDTLNLRMFVGTWNVGGKSPNQSLNLRDWLKSPSPSDIYVIGFQEIVPLNAGNVLGPEDSGPAAKWLTIIRQALNGKYYSDASTVQGEEADQQGRPEPRLSFSDGLFNIKNPNKQQYCLAASKQMVGIFLCVWVRADMYKHVSNLKVSCVGRGIMGYLGNKGSISISMTLHRTTFCFVCTHLASGEKDGDEVRRNFDVSEILKKTKFSHNFKAPETILEHGKIIWLGDLNYRLAAGCSDTHELLKKNDWRALLEKDQLRIEQRAGRVFKGWNEGRIYFAPTYKYLANSDHYVVQTKSKEKRRTPAWCDRILWKGDGLKQMCYVRGESKFSDHRPVYSLFTVEVDLRLKKLTPTAARSSCAAKVQAEELLLPTRAQSFIDTAPRLMRTRH</sequence>
<name>A0ACB9PKI2_BAUVA</name>
<comment type="caution">
    <text evidence="1">The sequence shown here is derived from an EMBL/GenBank/DDBJ whole genome shotgun (WGS) entry which is preliminary data.</text>
</comment>
<keyword evidence="2" id="KW-1185">Reference proteome</keyword>
<accession>A0ACB9PKI2</accession>
<proteinExistence type="predicted"/>
<evidence type="ECO:0000313" key="1">
    <source>
        <dbReference type="EMBL" id="KAI4349270.1"/>
    </source>
</evidence>